<proteinExistence type="predicted"/>
<dbReference type="Proteomes" id="UP000677803">
    <property type="component" value="Unassembled WGS sequence"/>
</dbReference>
<feature type="compositionally biased region" description="Basic residues" evidence="1">
    <location>
        <begin position="10"/>
        <end position="19"/>
    </location>
</feature>
<evidence type="ECO:0000313" key="2">
    <source>
        <dbReference type="EMBL" id="CAG5986484.1"/>
    </source>
</evidence>
<feature type="compositionally biased region" description="Basic residues" evidence="1">
    <location>
        <begin position="28"/>
        <end position="37"/>
    </location>
</feature>
<dbReference type="PANTHER" id="PTHR34153">
    <property type="entry name" value="SI:CH211-262H13.3-RELATED-RELATED"/>
    <property type="match status" value="1"/>
</dbReference>
<evidence type="ECO:0000256" key="1">
    <source>
        <dbReference type="SAM" id="MobiDB-lite"/>
    </source>
</evidence>
<evidence type="ECO:0000313" key="3">
    <source>
        <dbReference type="Proteomes" id="UP000677803"/>
    </source>
</evidence>
<feature type="non-terminal residue" evidence="2">
    <location>
        <position position="230"/>
    </location>
</feature>
<sequence>RNSESEKPQRNSKSRKPQRNSKSEKPQRNSKSRKPQRNCKSFYESWDFFEQEQLQLGRGNEVRETQKLHGQLLSTLLKQKSASPPVEPPEGAVFPLSTINDVLGMNEKLGDSDFMSGVVAMVAEIGGASLDDAIRRAMRFLMSHELAVQFNLFGRHGKHQFRDLRLFDVVYGALKRNGSIVGLTHKDVEKALSKWFTGAQDRGGNRRVRASREAACSHSGGQVFQEGQLQ</sequence>
<comment type="caution">
    <text evidence="2">The sequence shown here is derived from an EMBL/GenBank/DDBJ whole genome shotgun (WGS) entry which is preliminary data.</text>
</comment>
<dbReference type="AlphaFoldDB" id="A0A8S4BG98"/>
<gene>
    <name evidence="2" type="ORF">MMEN_LOCUS16868</name>
</gene>
<protein>
    <submittedName>
        <fullName evidence="2">(Atlantic silverside) hypothetical protein</fullName>
    </submittedName>
</protein>
<accession>A0A8S4BG98</accession>
<dbReference type="PANTHER" id="PTHR34153:SF2">
    <property type="entry name" value="SI:CH211-262H13.3-RELATED"/>
    <property type="match status" value="1"/>
</dbReference>
<dbReference type="OrthoDB" id="8887905at2759"/>
<reference evidence="2" key="1">
    <citation type="submission" date="2021-05" db="EMBL/GenBank/DDBJ databases">
        <authorList>
            <person name="Tigano A."/>
        </authorList>
    </citation>
    <scope>NUCLEOTIDE SEQUENCE</scope>
</reference>
<keyword evidence="3" id="KW-1185">Reference proteome</keyword>
<dbReference type="EMBL" id="CAJRST010035557">
    <property type="protein sequence ID" value="CAG5986484.1"/>
    <property type="molecule type" value="Genomic_DNA"/>
</dbReference>
<feature type="region of interest" description="Disordered" evidence="1">
    <location>
        <begin position="1"/>
        <end position="39"/>
    </location>
</feature>
<name>A0A8S4BG98_9TELE</name>
<organism evidence="2 3">
    <name type="scientific">Menidia menidia</name>
    <name type="common">Atlantic silverside</name>
    <dbReference type="NCBI Taxonomy" id="238744"/>
    <lineage>
        <taxon>Eukaryota</taxon>
        <taxon>Metazoa</taxon>
        <taxon>Chordata</taxon>
        <taxon>Craniata</taxon>
        <taxon>Vertebrata</taxon>
        <taxon>Euteleostomi</taxon>
        <taxon>Actinopterygii</taxon>
        <taxon>Neopterygii</taxon>
        <taxon>Teleostei</taxon>
        <taxon>Neoteleostei</taxon>
        <taxon>Acanthomorphata</taxon>
        <taxon>Ovalentaria</taxon>
        <taxon>Atherinomorphae</taxon>
        <taxon>Atheriniformes</taxon>
        <taxon>Atherinopsidae</taxon>
        <taxon>Menidiinae</taxon>
        <taxon>Menidia</taxon>
    </lineage>
</organism>